<keyword evidence="1" id="KW-0472">Membrane</keyword>
<feature type="transmembrane region" description="Helical" evidence="1">
    <location>
        <begin position="38"/>
        <end position="60"/>
    </location>
</feature>
<sequence>MVIKGLTKERDLAGAAAFEVALQHIVVRQDRSYHFVRLLNALASFICVMESLLVLLVYVLLPTFVTKPEEHFGIILKFASPIFLAVPVVCLVLLRTASQKFALESGKKLVQRLNTSVMEPCLGMKFNYASGKIRSDEVGAIDRDLLSKTDYTSQT</sequence>
<keyword evidence="1" id="KW-1133">Transmembrane helix</keyword>
<organism evidence="2">
    <name type="scientific">Trypanosoma congolense (strain IL3000)</name>
    <dbReference type="NCBI Taxonomy" id="1068625"/>
    <lineage>
        <taxon>Eukaryota</taxon>
        <taxon>Discoba</taxon>
        <taxon>Euglenozoa</taxon>
        <taxon>Kinetoplastea</taxon>
        <taxon>Metakinetoplastina</taxon>
        <taxon>Trypanosomatida</taxon>
        <taxon>Trypanosomatidae</taxon>
        <taxon>Trypanosoma</taxon>
        <taxon>Nannomonas</taxon>
    </lineage>
</organism>
<proteinExistence type="predicted"/>
<dbReference type="EMBL" id="HE575319">
    <property type="protein sequence ID" value="CCC91151.1"/>
    <property type="molecule type" value="Genomic_DNA"/>
</dbReference>
<keyword evidence="1" id="KW-0812">Transmembrane</keyword>
<feature type="transmembrane region" description="Helical" evidence="1">
    <location>
        <begin position="72"/>
        <end position="94"/>
    </location>
</feature>
<protein>
    <submittedName>
        <fullName evidence="2">Uncharacterized protein</fullName>
    </submittedName>
</protein>
<gene>
    <name evidence="2" type="ORF">TCIL3000_6_4070</name>
</gene>
<dbReference type="AlphaFoldDB" id="G0UP40"/>
<reference evidence="2" key="1">
    <citation type="journal article" date="2012" name="Proc. Natl. Acad. Sci. U.S.A.">
        <title>Antigenic diversity is generated by distinct evolutionary mechanisms in African trypanosome species.</title>
        <authorList>
            <person name="Jackson A.P."/>
            <person name="Berry A."/>
            <person name="Aslett M."/>
            <person name="Allison H.C."/>
            <person name="Burton P."/>
            <person name="Vavrova-Anderson J."/>
            <person name="Brown R."/>
            <person name="Browne H."/>
            <person name="Corton N."/>
            <person name="Hauser H."/>
            <person name="Gamble J."/>
            <person name="Gilderthorp R."/>
            <person name="Marcello L."/>
            <person name="McQuillan J."/>
            <person name="Otto T.D."/>
            <person name="Quail M.A."/>
            <person name="Sanders M.J."/>
            <person name="van Tonder A."/>
            <person name="Ginger M.L."/>
            <person name="Field M.C."/>
            <person name="Barry J.D."/>
            <person name="Hertz-Fowler C."/>
            <person name="Berriman M."/>
        </authorList>
    </citation>
    <scope>NUCLEOTIDE SEQUENCE</scope>
    <source>
        <strain evidence="2">IL3000</strain>
    </source>
</reference>
<evidence type="ECO:0000256" key="1">
    <source>
        <dbReference type="SAM" id="Phobius"/>
    </source>
</evidence>
<name>G0UP40_TRYCI</name>
<evidence type="ECO:0000313" key="2">
    <source>
        <dbReference type="EMBL" id="CCC91151.1"/>
    </source>
</evidence>
<accession>G0UP40</accession>
<dbReference type="VEuPathDB" id="TriTrypDB:TcIL3000_6_4070"/>